<dbReference type="PANTHER" id="PTHR47074">
    <property type="entry name" value="BNAC02G40300D PROTEIN"/>
    <property type="match status" value="1"/>
</dbReference>
<dbReference type="SUPFAM" id="SSF53098">
    <property type="entry name" value="Ribonuclease H-like"/>
    <property type="match status" value="1"/>
</dbReference>
<evidence type="ECO:0000313" key="2">
    <source>
        <dbReference type="EMBL" id="CAL1383031.1"/>
    </source>
</evidence>
<dbReference type="PANTHER" id="PTHR47074:SF11">
    <property type="entry name" value="REVERSE TRANSCRIPTASE-LIKE PROTEIN"/>
    <property type="match status" value="1"/>
</dbReference>
<dbReference type="GO" id="GO:0004523">
    <property type="term" value="F:RNA-DNA hybrid ribonuclease activity"/>
    <property type="evidence" value="ECO:0007669"/>
    <property type="project" value="InterPro"/>
</dbReference>
<proteinExistence type="predicted"/>
<evidence type="ECO:0000313" key="3">
    <source>
        <dbReference type="Proteomes" id="UP001497516"/>
    </source>
</evidence>
<dbReference type="InterPro" id="IPR052929">
    <property type="entry name" value="RNase_H-like_EbsB-rel"/>
</dbReference>
<gene>
    <name evidence="2" type="ORF">LTRI10_LOCUS24324</name>
</gene>
<dbReference type="InterPro" id="IPR044730">
    <property type="entry name" value="RNase_H-like_dom_plant"/>
</dbReference>
<name>A0AAV2EAQ5_9ROSI</name>
<organism evidence="2 3">
    <name type="scientific">Linum trigynum</name>
    <dbReference type="NCBI Taxonomy" id="586398"/>
    <lineage>
        <taxon>Eukaryota</taxon>
        <taxon>Viridiplantae</taxon>
        <taxon>Streptophyta</taxon>
        <taxon>Embryophyta</taxon>
        <taxon>Tracheophyta</taxon>
        <taxon>Spermatophyta</taxon>
        <taxon>Magnoliopsida</taxon>
        <taxon>eudicotyledons</taxon>
        <taxon>Gunneridae</taxon>
        <taxon>Pentapetalae</taxon>
        <taxon>rosids</taxon>
        <taxon>fabids</taxon>
        <taxon>Malpighiales</taxon>
        <taxon>Linaceae</taxon>
        <taxon>Linum</taxon>
    </lineage>
</organism>
<dbReference type="Pfam" id="PF13456">
    <property type="entry name" value="RVT_3"/>
    <property type="match status" value="1"/>
</dbReference>
<dbReference type="AlphaFoldDB" id="A0AAV2EAQ5"/>
<dbReference type="GO" id="GO:0003676">
    <property type="term" value="F:nucleic acid binding"/>
    <property type="evidence" value="ECO:0007669"/>
    <property type="project" value="InterPro"/>
</dbReference>
<evidence type="ECO:0000259" key="1">
    <source>
        <dbReference type="Pfam" id="PF13456"/>
    </source>
</evidence>
<dbReference type="InterPro" id="IPR012337">
    <property type="entry name" value="RNaseH-like_sf"/>
</dbReference>
<dbReference type="Proteomes" id="UP001497516">
    <property type="component" value="Chromosome 4"/>
</dbReference>
<dbReference type="CDD" id="cd06222">
    <property type="entry name" value="RNase_H_like"/>
    <property type="match status" value="1"/>
</dbReference>
<keyword evidence="3" id="KW-1185">Reference proteome</keyword>
<protein>
    <recommendedName>
        <fullName evidence="1">RNase H type-1 domain-containing protein</fullName>
    </recommendedName>
</protein>
<accession>A0AAV2EAQ5</accession>
<dbReference type="InterPro" id="IPR002156">
    <property type="entry name" value="RNaseH_domain"/>
</dbReference>
<dbReference type="EMBL" id="OZ034817">
    <property type="protein sequence ID" value="CAL1383031.1"/>
    <property type="molecule type" value="Genomic_DNA"/>
</dbReference>
<dbReference type="Gene3D" id="3.30.420.10">
    <property type="entry name" value="Ribonuclease H-like superfamily/Ribonuclease H"/>
    <property type="match status" value="1"/>
</dbReference>
<dbReference type="InterPro" id="IPR036397">
    <property type="entry name" value="RNaseH_sf"/>
</dbReference>
<sequence>MAAPPTVAPHEAHPLGHGGGGGNRIVCMWDGAVRRGSHSAGGVVLMTPQRDVWLVKGVHFPCLDDPMVVELLVLREAVVWCLELGLSEVSFEGDAKVIIDKINQADVRNNRVGAVLEELLQYFRSHAGFSVRFVGRRSNRVAHSVARKALPLY</sequence>
<reference evidence="2 3" key="1">
    <citation type="submission" date="2024-04" db="EMBL/GenBank/DDBJ databases">
        <authorList>
            <person name="Fracassetti M."/>
        </authorList>
    </citation>
    <scope>NUCLEOTIDE SEQUENCE [LARGE SCALE GENOMIC DNA]</scope>
</reference>
<feature type="domain" description="RNase H type-1" evidence="1">
    <location>
        <begin position="30"/>
        <end position="149"/>
    </location>
</feature>